<protein>
    <recommendedName>
        <fullName evidence="8">Caspase family p20 domain-containing protein</fullName>
    </recommendedName>
</protein>
<sequence>MDSALAHELKSYDTTHPNRGIALVINITKNRAGSEKDLEAVVAVLRALKFDVRTFIDKTTHEIRAALGKVAREDHTYNDCLLMVVMAHGTKDTIKLTNRDLCINELWVDFVGNECPSLIGKPKLVFIQSCRGDKHDYGATTIKADSMPVPVDPVRVVIPMYADLLVMYSSYERYVSYRCEKEGTWFIQSLCQVLRANIAKVELLAMLTHVSYLVANRSAQMETGFAKQIPTIHSMLTKAFYFAPK</sequence>
<accession>A0A182KEP7</accession>
<name>A0A182KEP7_9DIPT</name>
<dbReference type="EnsemblMetazoa" id="ACHR009235-RA">
    <property type="protein sequence ID" value="ACHR009235-PA"/>
    <property type="gene ID" value="ACHR009235"/>
</dbReference>
<dbReference type="PROSITE" id="PS50208">
    <property type="entry name" value="CASPASE_P20"/>
    <property type="match status" value="1"/>
</dbReference>
<dbReference type="AlphaFoldDB" id="A0A182KEP7"/>
<comment type="similarity">
    <text evidence="1 3">Belongs to the peptidase C14A family.</text>
</comment>
<dbReference type="STRING" id="43041.A0A182KEP7"/>
<evidence type="ECO:0000313" key="7">
    <source>
        <dbReference type="Proteomes" id="UP000075881"/>
    </source>
</evidence>
<feature type="domain" description="Caspase family p20" evidence="5">
    <location>
        <begin position="31"/>
        <end position="134"/>
    </location>
</feature>
<dbReference type="InterPro" id="IPR001309">
    <property type="entry name" value="Pept_C14_p20"/>
</dbReference>
<evidence type="ECO:0000256" key="2">
    <source>
        <dbReference type="ARBA" id="ARBA00022703"/>
    </source>
</evidence>
<dbReference type="CDD" id="cd00032">
    <property type="entry name" value="CASc"/>
    <property type="match status" value="1"/>
</dbReference>
<evidence type="ECO:0000259" key="5">
    <source>
        <dbReference type="PROSITE" id="PS50208"/>
    </source>
</evidence>
<dbReference type="InterPro" id="IPR029030">
    <property type="entry name" value="Caspase-like_dom_sf"/>
</dbReference>
<reference evidence="6" key="2">
    <citation type="submission" date="2020-05" db="UniProtKB">
        <authorList>
            <consortium name="EnsemblMetazoa"/>
        </authorList>
    </citation>
    <scope>IDENTIFICATION</scope>
    <source>
        <strain evidence="6">ACHKN1017</strain>
    </source>
</reference>
<dbReference type="GO" id="GO:0043067">
    <property type="term" value="P:regulation of programmed cell death"/>
    <property type="evidence" value="ECO:0007669"/>
    <property type="project" value="UniProtKB-ARBA"/>
</dbReference>
<dbReference type="PANTHER" id="PTHR48169:SF7">
    <property type="entry name" value="CASPASE 10"/>
    <property type="match status" value="1"/>
</dbReference>
<keyword evidence="2" id="KW-0053">Apoptosis</keyword>
<dbReference type="InterPro" id="IPR015917">
    <property type="entry name" value="Pept_C14A"/>
</dbReference>
<dbReference type="GO" id="GO:0005737">
    <property type="term" value="C:cytoplasm"/>
    <property type="evidence" value="ECO:0007669"/>
    <property type="project" value="UniProtKB-ARBA"/>
</dbReference>
<dbReference type="GO" id="GO:0051604">
    <property type="term" value="P:protein maturation"/>
    <property type="evidence" value="ECO:0007669"/>
    <property type="project" value="UniProtKB-ARBA"/>
</dbReference>
<evidence type="ECO:0008006" key="8">
    <source>
        <dbReference type="Google" id="ProtNLM"/>
    </source>
</evidence>
<dbReference type="PROSITE" id="PS50207">
    <property type="entry name" value="CASPASE_P10"/>
    <property type="match status" value="1"/>
</dbReference>
<dbReference type="Gene3D" id="3.40.50.1460">
    <property type="match status" value="1"/>
</dbReference>
<proteinExistence type="inferred from homology"/>
<dbReference type="SUPFAM" id="SSF52129">
    <property type="entry name" value="Caspase-like"/>
    <property type="match status" value="1"/>
</dbReference>
<dbReference type="SMART" id="SM00115">
    <property type="entry name" value="CASc"/>
    <property type="match status" value="1"/>
</dbReference>
<dbReference type="PANTHER" id="PTHR48169">
    <property type="entry name" value="DED DOMAIN-CONTAINING PROTEIN"/>
    <property type="match status" value="1"/>
</dbReference>
<reference evidence="7" key="1">
    <citation type="submission" date="2013-03" db="EMBL/GenBank/DDBJ databases">
        <title>The Genome Sequence of Anopheles christyi ACHKN1017.</title>
        <authorList>
            <consortium name="The Broad Institute Genomics Platform"/>
            <person name="Neafsey D.E."/>
            <person name="Besansky N."/>
            <person name="Walker B."/>
            <person name="Young S.K."/>
            <person name="Zeng Q."/>
            <person name="Gargeya S."/>
            <person name="Fitzgerald M."/>
            <person name="Haas B."/>
            <person name="Abouelleil A."/>
            <person name="Allen A.W."/>
            <person name="Alvarado L."/>
            <person name="Arachchi H.M."/>
            <person name="Berlin A.M."/>
            <person name="Chapman S.B."/>
            <person name="Gainer-Dewar J."/>
            <person name="Goldberg J."/>
            <person name="Griggs A."/>
            <person name="Gujja S."/>
            <person name="Hansen M."/>
            <person name="Howarth C."/>
            <person name="Imamovic A."/>
            <person name="Ireland A."/>
            <person name="Larimer J."/>
            <person name="McCowan C."/>
            <person name="Murphy C."/>
            <person name="Pearson M."/>
            <person name="Poon T.W."/>
            <person name="Priest M."/>
            <person name="Roberts A."/>
            <person name="Saif S."/>
            <person name="Shea T."/>
            <person name="Sisk P."/>
            <person name="Sykes S."/>
            <person name="Wortman J."/>
            <person name="Nusbaum C."/>
            <person name="Birren B."/>
        </authorList>
    </citation>
    <scope>NUCLEOTIDE SEQUENCE [LARGE SCALE GENOMIC DNA]</scope>
    <source>
        <strain evidence="7">ACHKN1017</strain>
    </source>
</reference>
<dbReference type="InterPro" id="IPR002138">
    <property type="entry name" value="Pept_C14_p10"/>
</dbReference>
<evidence type="ECO:0000313" key="6">
    <source>
        <dbReference type="EnsemblMetazoa" id="ACHR009235-PA"/>
    </source>
</evidence>
<keyword evidence="7" id="KW-1185">Reference proteome</keyword>
<feature type="domain" description="Caspase family p10" evidence="4">
    <location>
        <begin position="154"/>
        <end position="244"/>
    </location>
</feature>
<dbReference type="GO" id="GO:0006508">
    <property type="term" value="P:proteolysis"/>
    <property type="evidence" value="ECO:0007669"/>
    <property type="project" value="InterPro"/>
</dbReference>
<dbReference type="VEuPathDB" id="VectorBase:ACHR009235"/>
<dbReference type="GO" id="GO:0004197">
    <property type="term" value="F:cysteine-type endopeptidase activity"/>
    <property type="evidence" value="ECO:0007669"/>
    <property type="project" value="InterPro"/>
</dbReference>
<dbReference type="Proteomes" id="UP000075881">
    <property type="component" value="Unassembled WGS sequence"/>
</dbReference>
<evidence type="ECO:0000256" key="3">
    <source>
        <dbReference type="RuleBase" id="RU003971"/>
    </source>
</evidence>
<dbReference type="GO" id="GO:0006915">
    <property type="term" value="P:apoptotic process"/>
    <property type="evidence" value="ECO:0007669"/>
    <property type="project" value="UniProtKB-KW"/>
</dbReference>
<dbReference type="InterPro" id="IPR011600">
    <property type="entry name" value="Pept_C14_caspase"/>
</dbReference>
<organism evidence="6 7">
    <name type="scientific">Anopheles christyi</name>
    <dbReference type="NCBI Taxonomy" id="43041"/>
    <lineage>
        <taxon>Eukaryota</taxon>
        <taxon>Metazoa</taxon>
        <taxon>Ecdysozoa</taxon>
        <taxon>Arthropoda</taxon>
        <taxon>Hexapoda</taxon>
        <taxon>Insecta</taxon>
        <taxon>Pterygota</taxon>
        <taxon>Neoptera</taxon>
        <taxon>Endopterygota</taxon>
        <taxon>Diptera</taxon>
        <taxon>Nematocera</taxon>
        <taxon>Culicoidea</taxon>
        <taxon>Culicidae</taxon>
        <taxon>Anophelinae</taxon>
        <taxon>Anopheles</taxon>
    </lineage>
</organism>
<dbReference type="Pfam" id="PF00656">
    <property type="entry name" value="Peptidase_C14"/>
    <property type="match status" value="1"/>
</dbReference>
<evidence type="ECO:0000256" key="1">
    <source>
        <dbReference type="ARBA" id="ARBA00010134"/>
    </source>
</evidence>
<evidence type="ECO:0000259" key="4">
    <source>
        <dbReference type="PROSITE" id="PS50207"/>
    </source>
</evidence>
<dbReference type="PRINTS" id="PR00376">
    <property type="entry name" value="IL1BCENZYME"/>
</dbReference>